<evidence type="ECO:0000256" key="2">
    <source>
        <dbReference type="ARBA" id="ARBA00023004"/>
    </source>
</evidence>
<evidence type="ECO:0000256" key="3">
    <source>
        <dbReference type="ARBA" id="ARBA00023014"/>
    </source>
</evidence>
<sequence length="251" mass="27208">MIVCFSGTGNSRYCAQCLAEHLNDTTLDAFSFLRDQIAAELASEKPWVFVCPTYAWQMPRVFADFIRAGRFSGSRDAYFVLTCGGETGNAVQSIAALCNEKGFSFKGLLPIVMPDNYLVLFPAPKPGEAEEKIAAALPVLQQAAQQIAAGETLSSPRAGILDKLKSGPVNQGMYRFFIKTKPFRTTDACVSCGKCASLCPLGNIALQDGRPIWGERCTHCMACLCGCPAGAIEYGKATDGKRRYQCPPYKN</sequence>
<dbReference type="RefSeq" id="WP_349214892.1">
    <property type="nucleotide sequence ID" value="NZ_JBBMFA010000054.1"/>
</dbReference>
<gene>
    <name evidence="5" type="ORF">WMO24_03200</name>
</gene>
<evidence type="ECO:0000259" key="4">
    <source>
        <dbReference type="PROSITE" id="PS51379"/>
    </source>
</evidence>
<evidence type="ECO:0000313" key="6">
    <source>
        <dbReference type="Proteomes" id="UP001477672"/>
    </source>
</evidence>
<accession>A0ABV1GC76</accession>
<feature type="domain" description="4Fe-4S ferredoxin-type" evidence="4">
    <location>
        <begin position="180"/>
        <end position="209"/>
    </location>
</feature>
<dbReference type="Gene3D" id="3.40.50.360">
    <property type="match status" value="1"/>
</dbReference>
<feature type="domain" description="4Fe-4S ferredoxin-type" evidence="4">
    <location>
        <begin position="215"/>
        <end position="237"/>
    </location>
</feature>
<comment type="caution">
    <text evidence="5">The sequence shown here is derived from an EMBL/GenBank/DDBJ whole genome shotgun (WGS) entry which is preliminary data.</text>
</comment>
<organism evidence="5 6">
    <name type="scientific">Ruthenibacterium intestinale</name>
    <dbReference type="NCBI Taxonomy" id="3133163"/>
    <lineage>
        <taxon>Bacteria</taxon>
        <taxon>Bacillati</taxon>
        <taxon>Bacillota</taxon>
        <taxon>Clostridia</taxon>
        <taxon>Eubacteriales</taxon>
        <taxon>Oscillospiraceae</taxon>
        <taxon>Ruthenibacterium</taxon>
    </lineage>
</organism>
<dbReference type="SUPFAM" id="SSF54862">
    <property type="entry name" value="4Fe-4S ferredoxins"/>
    <property type="match status" value="1"/>
</dbReference>
<dbReference type="PROSITE" id="PS51379">
    <property type="entry name" value="4FE4S_FER_2"/>
    <property type="match status" value="2"/>
</dbReference>
<dbReference type="Proteomes" id="UP001477672">
    <property type="component" value="Unassembled WGS sequence"/>
</dbReference>
<dbReference type="EMBL" id="JBBMFA010000054">
    <property type="protein sequence ID" value="MEQ2519447.1"/>
    <property type="molecule type" value="Genomic_DNA"/>
</dbReference>
<dbReference type="InterPro" id="IPR047964">
    <property type="entry name" value="EFR1-like"/>
</dbReference>
<dbReference type="InterPro" id="IPR029039">
    <property type="entry name" value="Flavoprotein-like_sf"/>
</dbReference>
<dbReference type="InterPro" id="IPR017900">
    <property type="entry name" value="4Fe4S_Fe_S_CS"/>
</dbReference>
<dbReference type="NCBIfam" id="NF038196">
    <property type="entry name" value="ferrodoxin_EFR1"/>
    <property type="match status" value="1"/>
</dbReference>
<dbReference type="PROSITE" id="PS00198">
    <property type="entry name" value="4FE4S_FER_1"/>
    <property type="match status" value="1"/>
</dbReference>
<proteinExistence type="predicted"/>
<dbReference type="InterPro" id="IPR017896">
    <property type="entry name" value="4Fe4S_Fe-S-bd"/>
</dbReference>
<protein>
    <submittedName>
        <fullName evidence="5">EFR1 family ferrodoxin</fullName>
    </submittedName>
</protein>
<name>A0ABV1GC76_9FIRM</name>
<evidence type="ECO:0000256" key="1">
    <source>
        <dbReference type="ARBA" id="ARBA00022723"/>
    </source>
</evidence>
<evidence type="ECO:0000313" key="5">
    <source>
        <dbReference type="EMBL" id="MEQ2519447.1"/>
    </source>
</evidence>
<reference evidence="5 6" key="1">
    <citation type="submission" date="2024-03" db="EMBL/GenBank/DDBJ databases">
        <title>Human intestinal bacterial collection.</title>
        <authorList>
            <person name="Pauvert C."/>
            <person name="Hitch T.C.A."/>
            <person name="Clavel T."/>
        </authorList>
    </citation>
    <scope>NUCLEOTIDE SEQUENCE [LARGE SCALE GENOMIC DNA]</scope>
    <source>
        <strain evidence="5 6">CLA-JM-H11</strain>
    </source>
</reference>
<keyword evidence="1" id="KW-0479">Metal-binding</keyword>
<keyword evidence="3" id="KW-0411">Iron-sulfur</keyword>
<dbReference type="Gene3D" id="3.30.70.20">
    <property type="match status" value="1"/>
</dbReference>
<keyword evidence="6" id="KW-1185">Reference proteome</keyword>
<keyword evidence="2" id="KW-0408">Iron</keyword>
<dbReference type="SUPFAM" id="SSF52218">
    <property type="entry name" value="Flavoproteins"/>
    <property type="match status" value="1"/>
</dbReference>